<evidence type="ECO:0000313" key="5">
    <source>
        <dbReference type="WBParaSite" id="TCONS_00000462.p1"/>
    </source>
</evidence>
<organism evidence="4">
    <name type="scientific">Strongyloides stercoralis</name>
    <name type="common">Threadworm</name>
    <dbReference type="NCBI Taxonomy" id="6248"/>
    <lineage>
        <taxon>Eukaryota</taxon>
        <taxon>Metazoa</taxon>
        <taxon>Ecdysozoa</taxon>
        <taxon>Nematoda</taxon>
        <taxon>Chromadorea</taxon>
        <taxon>Rhabditida</taxon>
        <taxon>Tylenchina</taxon>
        <taxon>Panagrolaimomorpha</taxon>
        <taxon>Strongyloidoidea</taxon>
        <taxon>Strongyloididae</taxon>
        <taxon>Strongyloides</taxon>
    </lineage>
</organism>
<feature type="compositionally biased region" description="Low complexity" evidence="1">
    <location>
        <begin position="107"/>
        <end position="116"/>
    </location>
</feature>
<dbReference type="WBParaSite" id="SSTP_0000315900.1">
    <property type="protein sequence ID" value="SSTP_0000315900.1"/>
    <property type="gene ID" value="SSTP_0000315900"/>
</dbReference>
<accession>A0A0K0E0Z7</accession>
<evidence type="ECO:0000313" key="4">
    <source>
        <dbReference type="WBParaSite" id="SSTP_0000315900.1"/>
    </source>
</evidence>
<protein>
    <submittedName>
        <fullName evidence="4 5">BRICHOS domain-containing protein</fullName>
    </submittedName>
</protein>
<dbReference type="AlphaFoldDB" id="A0A0K0E0Z7"/>
<feature type="compositionally biased region" description="Polar residues" evidence="1">
    <location>
        <begin position="117"/>
        <end position="144"/>
    </location>
</feature>
<feature type="region of interest" description="Disordered" evidence="1">
    <location>
        <begin position="768"/>
        <end position="822"/>
    </location>
</feature>
<sequence>MTSMPQLEAEPRGAAAQLSLVGVDPLTDHSSKRNSWQNVVTVTSSTYDRTQRYGMPIQPSNVNPNSTSYDNIDQANNTNLSRQTSLSHLSNGSYTVNPSGIVTTHVNNNYNNNTKNSSTPIAKPQQTLYSPYPTTSIASTTIHNPQREVKIKTPSILTDEKDRSKSTRSTHSSSHQLSSNHSKNSRETLTSNPGKRNRLQECLGFIRRNQRCLCGTFCMFILIAIILTVVLCAVLIPQYQTKFNFSWSPPASVKTSGIVEATHIQLTIDDSNDQARFDMTGHVPFKGNYVSVYDFKTKKVIIYDPSLKNGTKTLYCFVMSYGSDKLKDISELRKASHNSQSLSSQTTGWEEQWHYLPQNVNNVLQLSYVNPGIPECNGARLVELKSVGTNQKNLKCTDCFDFCFPEYGIENDLIKSQSKLNIINRICFYFFVPEWQSFAQGYNMNNMNNVNPNLNKPQFSSYQFNGNIQNIPYTTNPSMDNNNNNNYRNNNNNLFVGQQQNGLFNGNPNGQRMMGQGYSNGGQFSPNSQSLPGQQQNFYNGMGQVNNYNNGMNRSPIVTPNFNDPNNPQIGSYNQYNTQQNNHGNVVTRDNNSHPESPWIPVNSNNGLIDQITNSTSNIWSGAKEVFNTGVDKAQNVQEAIGRGIQNLGSGVEGVGSGFQRFGSNIETGISNMRQSISSGIDSAGQAIHNFGQNANENFQTFGHNVGQGVSDSMNSMQNGADSIHQQMRAQFNQMRQQLSQNSPSYNTPSSDVNSQNNVHYLVRNQLTGQSPQSNGNYLQNSQFDSSFQSPISYNNENNNLSPGVAQYSQSNHNLKNPLSGY</sequence>
<dbReference type="Proteomes" id="UP000035681">
    <property type="component" value="Unplaced"/>
</dbReference>
<evidence type="ECO:0000256" key="1">
    <source>
        <dbReference type="SAM" id="MobiDB-lite"/>
    </source>
</evidence>
<name>A0A0K0E0Z7_STRER</name>
<proteinExistence type="predicted"/>
<keyword evidence="2" id="KW-0472">Membrane</keyword>
<feature type="compositionally biased region" description="Low complexity" evidence="1">
    <location>
        <begin position="167"/>
        <end position="182"/>
    </location>
</feature>
<keyword evidence="2" id="KW-1133">Transmembrane helix</keyword>
<feature type="region of interest" description="Disordered" evidence="1">
    <location>
        <begin position="735"/>
        <end position="755"/>
    </location>
</feature>
<feature type="transmembrane region" description="Helical" evidence="2">
    <location>
        <begin position="213"/>
        <end position="236"/>
    </location>
</feature>
<reference evidence="4" key="1">
    <citation type="submission" date="2015-08" db="UniProtKB">
        <authorList>
            <consortium name="WormBaseParasite"/>
        </authorList>
    </citation>
    <scope>IDENTIFICATION</scope>
</reference>
<dbReference type="WBParaSite" id="TCONS_00000462.p1">
    <property type="protein sequence ID" value="TCONS_00000462.p1"/>
    <property type="gene ID" value="XLOC_000473"/>
</dbReference>
<keyword evidence="3" id="KW-1185">Reference proteome</keyword>
<keyword evidence="2" id="KW-0812">Transmembrane</keyword>
<evidence type="ECO:0000313" key="3">
    <source>
        <dbReference type="Proteomes" id="UP000035681"/>
    </source>
</evidence>
<evidence type="ECO:0000256" key="2">
    <source>
        <dbReference type="SAM" id="Phobius"/>
    </source>
</evidence>
<dbReference type="Gene3D" id="1.20.120.20">
    <property type="entry name" value="Apolipoprotein"/>
    <property type="match status" value="1"/>
</dbReference>
<feature type="region of interest" description="Disordered" evidence="1">
    <location>
        <begin position="105"/>
        <end position="193"/>
    </location>
</feature>